<comment type="similarity">
    <text evidence="1">Belongs to the TRAFAC class TrmE-Era-EngA-EngB-Septin-like GTPase superfamily. AIG1/Toc34/Toc159-like paraseptin GTPase family. IAN subfamily.</text>
</comment>
<feature type="repeat" description="TPR" evidence="5">
    <location>
        <begin position="482"/>
        <end position="515"/>
    </location>
</feature>
<dbReference type="InterPro" id="IPR036084">
    <property type="entry name" value="Ser_inhib-like_sf"/>
</dbReference>
<feature type="repeat" description="TPR" evidence="5">
    <location>
        <begin position="440"/>
        <end position="473"/>
    </location>
</feature>
<evidence type="ECO:0000256" key="5">
    <source>
        <dbReference type="PROSITE-ProRule" id="PRU00339"/>
    </source>
</evidence>
<dbReference type="Gene3D" id="3.40.50.300">
    <property type="entry name" value="P-loop containing nucleotide triphosphate hydrolases"/>
    <property type="match status" value="1"/>
</dbReference>
<dbReference type="Pfam" id="PF13374">
    <property type="entry name" value="TPR_10"/>
    <property type="match status" value="1"/>
</dbReference>
<dbReference type="SUPFAM" id="SSF52540">
    <property type="entry name" value="P-loop containing nucleoside triphosphate hydrolases"/>
    <property type="match status" value="1"/>
</dbReference>
<dbReference type="Proteomes" id="UP000663873">
    <property type="component" value="Unassembled WGS sequence"/>
</dbReference>
<dbReference type="Gene3D" id="1.25.40.10">
    <property type="entry name" value="Tetratricopeptide repeat domain"/>
    <property type="match status" value="2"/>
</dbReference>
<sequence>MRGFDYGTDEDALNICIFDKGKTHKNLSTDNASHVWFQLVIETLLRMKHTQDSRLDMIKLWKEICQESKTEEGLIKDFQENYTPDSAIYWYTRESGIYRILNKALRTEDFDAVYAFRSILTDIYLQLMSIHKEMASENKSPFRVYRGQFLSEDELAALKKSCGQTISMNSFLSTTASYEIALAFVSAKKPNKGYFPVLFEITVDPSCQSPPFAEVSSFSMFREESEVLFMSGCAFRLSKIESSSDRTNLTKIYLELCDDRENGLKDFSDYMKSQMGSETTLTSLGELLYKMGNRDQAESFLDRVNSERSDSDDTTGLTALGFIALDQENYDKATECFAKVLNYRKTFLPPKALPLGYAHNNIGLLYDEMREYLKALTHFKAALNIFSFSLINDNPMIGKVYGNLANVYGETQQTDQCLAYMLKALDIMTKAHGDRHEDTAACYNNLGTYYRDQKMYNEALKNHKKAIMIRETVLPKDHLDIAHSYNNIGVVYECMNEFDTAANYYKLSLDIKRTRLGKSHSSYKITLQNSEDLRNKMNQQTTKIALFMVGRTQTGKSSFGNLVAGEKVFKSGRAINGVTKECQLSEVKMLTIVDTPGFGTCANDAKVRETIQKTVDRVSKKVDVIFILVFLPCGDLDEQNEMSVYKELTTIFGNATLKSKSIAVLSYADNVEQSSSSIFSAVDQYLNDDNTTLLHFIEKNHGNRYLAVYNQSNNTTYKQEVVDSVDLWKKGLSRVKLVQGYIVEAYELPTCSCNKEIYVLQTTIKIQKDKNECKCSTNQEYLTCSSACRSTQGDLSYPLPKPLKSCVQICVVDCFCKDGYYLNTKGNCAEPEQCCTGNNEEYTTCGTACSATCDNKPEMCTKQCVSGCFCKSEYVRKDNNSNSPCVKRSEYLIKGK</sequence>
<evidence type="ECO:0000256" key="2">
    <source>
        <dbReference type="ARBA" id="ARBA00022737"/>
    </source>
</evidence>
<dbReference type="PROSITE" id="PS51720">
    <property type="entry name" value="G_AIG1"/>
    <property type="match status" value="1"/>
</dbReference>
<dbReference type="InterPro" id="IPR003540">
    <property type="entry name" value="ADP-ribosyltransferase"/>
</dbReference>
<dbReference type="InterPro" id="IPR019734">
    <property type="entry name" value="TPR_rpt"/>
</dbReference>
<dbReference type="SUPFAM" id="SSF48452">
    <property type="entry name" value="TPR-like"/>
    <property type="match status" value="1"/>
</dbReference>
<dbReference type="Gene3D" id="2.10.25.10">
    <property type="entry name" value="Laminin"/>
    <property type="match status" value="2"/>
</dbReference>
<dbReference type="InterPro" id="IPR006703">
    <property type="entry name" value="G_AIG1"/>
</dbReference>
<dbReference type="SUPFAM" id="SSF56399">
    <property type="entry name" value="ADP-ribosylation"/>
    <property type="match status" value="1"/>
</dbReference>
<dbReference type="GO" id="GO:0005576">
    <property type="term" value="C:extracellular region"/>
    <property type="evidence" value="ECO:0007669"/>
    <property type="project" value="InterPro"/>
</dbReference>
<dbReference type="CDD" id="cd19941">
    <property type="entry name" value="TIL"/>
    <property type="match status" value="2"/>
</dbReference>
<dbReference type="Pfam" id="PF03496">
    <property type="entry name" value="ADPrib_exo_Tox"/>
    <property type="match status" value="1"/>
</dbReference>
<dbReference type="Pfam" id="PF01826">
    <property type="entry name" value="TIL"/>
    <property type="match status" value="2"/>
</dbReference>
<dbReference type="SUPFAM" id="SSF57567">
    <property type="entry name" value="Serine protease inhibitors"/>
    <property type="match status" value="2"/>
</dbReference>
<evidence type="ECO:0000259" key="6">
    <source>
        <dbReference type="PROSITE" id="PS51720"/>
    </source>
</evidence>
<dbReference type="GO" id="GO:0005525">
    <property type="term" value="F:GTP binding"/>
    <property type="evidence" value="ECO:0007669"/>
    <property type="project" value="InterPro"/>
</dbReference>
<keyword evidence="3" id="KW-0547">Nucleotide-binding</keyword>
<dbReference type="Pfam" id="PF13424">
    <property type="entry name" value="TPR_12"/>
    <property type="match status" value="2"/>
</dbReference>
<dbReference type="PANTHER" id="PTHR45641:SF19">
    <property type="entry name" value="NEPHROCYSTIN-3"/>
    <property type="match status" value="1"/>
</dbReference>
<evidence type="ECO:0000256" key="4">
    <source>
        <dbReference type="ARBA" id="ARBA00022803"/>
    </source>
</evidence>
<evidence type="ECO:0000256" key="3">
    <source>
        <dbReference type="ARBA" id="ARBA00022741"/>
    </source>
</evidence>
<dbReference type="AlphaFoldDB" id="A0A820C2J9"/>
<accession>A0A820C2J9</accession>
<keyword evidence="4 5" id="KW-0802">TPR repeat</keyword>
<proteinExistence type="inferred from homology"/>
<evidence type="ECO:0000256" key="1">
    <source>
        <dbReference type="ARBA" id="ARBA00008535"/>
    </source>
</evidence>
<protein>
    <recommendedName>
        <fullName evidence="6">AIG1-type G domain-containing protein</fullName>
    </recommendedName>
</protein>
<dbReference type="SMART" id="SM00028">
    <property type="entry name" value="TPR"/>
    <property type="match status" value="6"/>
</dbReference>
<dbReference type="InterPro" id="IPR002919">
    <property type="entry name" value="TIL_dom"/>
</dbReference>
<name>A0A820C2J9_9BILA</name>
<dbReference type="Gene3D" id="3.90.176.10">
    <property type="entry name" value="Toxin ADP-ribosyltransferase, Chain A, domain 1"/>
    <property type="match status" value="1"/>
</dbReference>
<reference evidence="7" key="1">
    <citation type="submission" date="2021-02" db="EMBL/GenBank/DDBJ databases">
        <authorList>
            <person name="Nowell W R."/>
        </authorList>
    </citation>
    <scope>NUCLEOTIDE SEQUENCE</scope>
</reference>
<gene>
    <name evidence="7" type="ORF">UJA718_LOCUS7401</name>
</gene>
<dbReference type="PANTHER" id="PTHR45641">
    <property type="entry name" value="TETRATRICOPEPTIDE REPEAT PROTEIN (AFU_ORTHOLOGUE AFUA_6G03870)"/>
    <property type="match status" value="1"/>
</dbReference>
<feature type="domain" description="AIG1-type G" evidence="6">
    <location>
        <begin position="541"/>
        <end position="767"/>
    </location>
</feature>
<organism evidence="7 8">
    <name type="scientific">Rotaria socialis</name>
    <dbReference type="NCBI Taxonomy" id="392032"/>
    <lineage>
        <taxon>Eukaryota</taxon>
        <taxon>Metazoa</taxon>
        <taxon>Spiralia</taxon>
        <taxon>Gnathifera</taxon>
        <taxon>Rotifera</taxon>
        <taxon>Eurotatoria</taxon>
        <taxon>Bdelloidea</taxon>
        <taxon>Philodinida</taxon>
        <taxon>Philodinidae</taxon>
        <taxon>Rotaria</taxon>
    </lineage>
</organism>
<dbReference type="PROSITE" id="PS50005">
    <property type="entry name" value="TPR"/>
    <property type="match status" value="2"/>
</dbReference>
<dbReference type="PROSITE" id="PS51996">
    <property type="entry name" value="TR_MART"/>
    <property type="match status" value="1"/>
</dbReference>
<dbReference type="Pfam" id="PF04548">
    <property type="entry name" value="AIG1"/>
    <property type="match status" value="1"/>
</dbReference>
<dbReference type="EMBL" id="CAJOBP010000741">
    <property type="protein sequence ID" value="CAF4215383.1"/>
    <property type="molecule type" value="Genomic_DNA"/>
</dbReference>
<keyword evidence="8" id="KW-1185">Reference proteome</keyword>
<dbReference type="InterPro" id="IPR027417">
    <property type="entry name" value="P-loop_NTPase"/>
</dbReference>
<keyword evidence="2" id="KW-0677">Repeat</keyword>
<comment type="caution">
    <text evidence="7">The sequence shown here is derived from an EMBL/GenBank/DDBJ whole genome shotgun (WGS) entry which is preliminary data.</text>
</comment>
<evidence type="ECO:0000313" key="8">
    <source>
        <dbReference type="Proteomes" id="UP000663873"/>
    </source>
</evidence>
<dbReference type="InterPro" id="IPR011990">
    <property type="entry name" value="TPR-like_helical_dom_sf"/>
</dbReference>
<evidence type="ECO:0000313" key="7">
    <source>
        <dbReference type="EMBL" id="CAF4215383.1"/>
    </source>
</evidence>